<dbReference type="OrthoDB" id="5773239at2759"/>
<dbReference type="EMBL" id="JABEBT010000022">
    <property type="protein sequence ID" value="KAF7637217.1"/>
    <property type="molecule type" value="Genomic_DNA"/>
</dbReference>
<dbReference type="AlphaFoldDB" id="A0A8S9ZVP0"/>
<evidence type="ECO:0000313" key="3">
    <source>
        <dbReference type="Proteomes" id="UP000605970"/>
    </source>
</evidence>
<keyword evidence="1" id="KW-0472">Membrane</keyword>
<accession>A0A8S9ZVP0</accession>
<reference evidence="2" key="1">
    <citation type="journal article" date="2020" name="Ecol. Evol.">
        <title>Genome structure and content of the rice root-knot nematode (Meloidogyne graminicola).</title>
        <authorList>
            <person name="Phan N.T."/>
            <person name="Danchin E.G.J."/>
            <person name="Klopp C."/>
            <person name="Perfus-Barbeoch L."/>
            <person name="Kozlowski D.K."/>
            <person name="Koutsovoulos G.D."/>
            <person name="Lopez-Roques C."/>
            <person name="Bouchez O."/>
            <person name="Zahm M."/>
            <person name="Besnard G."/>
            <person name="Bellafiore S."/>
        </authorList>
    </citation>
    <scope>NUCLEOTIDE SEQUENCE</scope>
    <source>
        <strain evidence="2">VN-18</strain>
    </source>
</reference>
<sequence>MLNQSFFAVINKYILAFLSFHFHFTFFFARVNVNPPFFYLYFKDEILVFVFNHSRHLDKRQTFHYPEELRPYAQNYHGGTRIIQGTLGRFAPQDWPGW</sequence>
<evidence type="ECO:0000313" key="2">
    <source>
        <dbReference type="EMBL" id="KAF7637217.1"/>
    </source>
</evidence>
<dbReference type="Proteomes" id="UP000605970">
    <property type="component" value="Unassembled WGS sequence"/>
</dbReference>
<keyword evidence="1" id="KW-1133">Transmembrane helix</keyword>
<keyword evidence="1" id="KW-0812">Transmembrane</keyword>
<feature type="transmembrane region" description="Helical" evidence="1">
    <location>
        <begin position="6"/>
        <end position="29"/>
    </location>
</feature>
<proteinExistence type="predicted"/>
<organism evidence="2 3">
    <name type="scientific">Meloidogyne graminicola</name>
    <dbReference type="NCBI Taxonomy" id="189291"/>
    <lineage>
        <taxon>Eukaryota</taxon>
        <taxon>Metazoa</taxon>
        <taxon>Ecdysozoa</taxon>
        <taxon>Nematoda</taxon>
        <taxon>Chromadorea</taxon>
        <taxon>Rhabditida</taxon>
        <taxon>Tylenchina</taxon>
        <taxon>Tylenchomorpha</taxon>
        <taxon>Tylenchoidea</taxon>
        <taxon>Meloidogynidae</taxon>
        <taxon>Meloidogyninae</taxon>
        <taxon>Meloidogyne</taxon>
    </lineage>
</organism>
<name>A0A8S9ZVP0_9BILA</name>
<comment type="caution">
    <text evidence="2">The sequence shown here is derived from an EMBL/GenBank/DDBJ whole genome shotgun (WGS) entry which is preliminary data.</text>
</comment>
<keyword evidence="3" id="KW-1185">Reference proteome</keyword>
<evidence type="ECO:0000256" key="1">
    <source>
        <dbReference type="SAM" id="Phobius"/>
    </source>
</evidence>
<protein>
    <submittedName>
        <fullName evidence="2">Uncharacterized protein</fullName>
    </submittedName>
</protein>
<gene>
    <name evidence="2" type="ORF">Mgra_00003393</name>
</gene>